<dbReference type="Pfam" id="PF17775">
    <property type="entry name" value="YchJ_M-like"/>
    <property type="match status" value="1"/>
</dbReference>
<proteinExistence type="inferred from homology"/>
<evidence type="ECO:0000313" key="3">
    <source>
        <dbReference type="EMBL" id="NMN97861.1"/>
    </source>
</evidence>
<dbReference type="InterPro" id="IPR032710">
    <property type="entry name" value="NTF2-like_dom_sf"/>
</dbReference>
<protein>
    <recommendedName>
        <fullName evidence="1">UPF0225 protein FGL95_22745</fullName>
    </recommendedName>
</protein>
<dbReference type="RefSeq" id="WP_169591120.1">
    <property type="nucleotide sequence ID" value="NZ_VCQU01000008.1"/>
</dbReference>
<reference evidence="3 4" key="2">
    <citation type="submission" date="2020-06" db="EMBL/GenBank/DDBJ databases">
        <title>Antribacter stalactiti gen. nov., sp. nov., a new member of the family Nacardiaceae isolated from a cave.</title>
        <authorList>
            <person name="Kim I.S."/>
        </authorList>
    </citation>
    <scope>NUCLEOTIDE SEQUENCE [LARGE SCALE GENOMIC DNA]</scope>
    <source>
        <strain evidence="3 4">YC2-7</strain>
    </source>
</reference>
<accession>A0A848KI77</accession>
<reference evidence="3 4" key="1">
    <citation type="submission" date="2019-05" db="EMBL/GenBank/DDBJ databases">
        <authorList>
            <person name="Lee S.D."/>
        </authorList>
    </citation>
    <scope>NUCLEOTIDE SEQUENCE [LARGE SCALE GENOMIC DNA]</scope>
    <source>
        <strain evidence="3 4">YC2-7</strain>
    </source>
</reference>
<comment type="caution">
    <text evidence="3">The sequence shown here is derived from an EMBL/GenBank/DDBJ whole genome shotgun (WGS) entry which is preliminary data.</text>
</comment>
<name>A0A848KI77_9NOCA</name>
<dbReference type="EMBL" id="VCQU01000008">
    <property type="protein sequence ID" value="NMN97861.1"/>
    <property type="molecule type" value="Genomic_DNA"/>
</dbReference>
<keyword evidence="4" id="KW-1185">Reference proteome</keyword>
<feature type="domain" description="YchJ-like middle NTF2-like" evidence="2">
    <location>
        <begin position="29"/>
        <end position="121"/>
    </location>
</feature>
<evidence type="ECO:0000313" key="4">
    <source>
        <dbReference type="Proteomes" id="UP000535543"/>
    </source>
</evidence>
<gene>
    <name evidence="3" type="ORF">FGL95_22745</name>
</gene>
<evidence type="ECO:0000259" key="2">
    <source>
        <dbReference type="Pfam" id="PF17775"/>
    </source>
</evidence>
<dbReference type="Gene3D" id="3.10.450.50">
    <property type="match status" value="1"/>
</dbReference>
<organism evidence="3 4">
    <name type="scientific">Antrihabitans stalactiti</name>
    <dbReference type="NCBI Taxonomy" id="2584121"/>
    <lineage>
        <taxon>Bacteria</taxon>
        <taxon>Bacillati</taxon>
        <taxon>Actinomycetota</taxon>
        <taxon>Actinomycetes</taxon>
        <taxon>Mycobacteriales</taxon>
        <taxon>Nocardiaceae</taxon>
        <taxon>Antrihabitans</taxon>
    </lineage>
</organism>
<dbReference type="SUPFAM" id="SSF54427">
    <property type="entry name" value="NTF2-like"/>
    <property type="match status" value="1"/>
</dbReference>
<evidence type="ECO:0000256" key="1">
    <source>
        <dbReference type="HAMAP-Rule" id="MF_00612"/>
    </source>
</evidence>
<dbReference type="AlphaFoldDB" id="A0A848KI77"/>
<comment type="similarity">
    <text evidence="1">Belongs to the UPF0225 family.</text>
</comment>
<dbReference type="HAMAP" id="MF_00612">
    <property type="entry name" value="UPF0225"/>
    <property type="match status" value="1"/>
</dbReference>
<dbReference type="InterPro" id="IPR023006">
    <property type="entry name" value="YchJ-like"/>
</dbReference>
<dbReference type="Proteomes" id="UP000535543">
    <property type="component" value="Unassembled WGS sequence"/>
</dbReference>
<dbReference type="InterPro" id="IPR048469">
    <property type="entry name" value="YchJ-like_M"/>
</dbReference>
<sequence>MSNACPCRFGEPFDQCCGPLIAREKTAPTAVQLMRSRYTAFAVGDVDYLLYSWDPSTRPSDLELDPDQRWLFLEVLRTSAGGLLDSEGVVEFRAHYKTAGQRDSLHEVSKFVRHDGRWVYLGSI</sequence>